<dbReference type="Pfam" id="PF02870">
    <property type="entry name" value="Methyltransf_1N"/>
    <property type="match status" value="1"/>
</dbReference>
<comment type="catalytic activity">
    <reaction evidence="8 9">
        <text>a 6-O-methyl-2'-deoxyguanosine in DNA + L-cysteinyl-[protein] = S-methyl-L-cysteinyl-[protein] + a 2'-deoxyguanosine in DNA</text>
        <dbReference type="Rhea" id="RHEA:24000"/>
        <dbReference type="Rhea" id="RHEA-COMP:10131"/>
        <dbReference type="Rhea" id="RHEA-COMP:10132"/>
        <dbReference type="Rhea" id="RHEA-COMP:11367"/>
        <dbReference type="Rhea" id="RHEA-COMP:11368"/>
        <dbReference type="ChEBI" id="CHEBI:29950"/>
        <dbReference type="ChEBI" id="CHEBI:82612"/>
        <dbReference type="ChEBI" id="CHEBI:85445"/>
        <dbReference type="ChEBI" id="CHEBI:85448"/>
        <dbReference type="EC" id="2.1.1.63"/>
    </reaction>
</comment>
<gene>
    <name evidence="12" type="ORF">PRVXT_002041</name>
</gene>
<evidence type="ECO:0000256" key="7">
    <source>
        <dbReference type="ARBA" id="ARBA00023204"/>
    </source>
</evidence>
<feature type="active site" description="Nucleophile; methyl group acceptor" evidence="9">
    <location>
        <position position="122"/>
    </location>
</feature>
<dbReference type="PANTHER" id="PTHR10815">
    <property type="entry name" value="METHYLATED-DNA--PROTEIN-CYSTEINE METHYLTRANSFERASE"/>
    <property type="match status" value="1"/>
</dbReference>
<keyword evidence="5 9" id="KW-0808">Transferase</keyword>
<dbReference type="AlphaFoldDB" id="A0AAU7VJL4"/>
<dbReference type="InterPro" id="IPR036217">
    <property type="entry name" value="MethylDNA_cys_MeTrfase_DNAb"/>
</dbReference>
<reference evidence="12" key="2">
    <citation type="submission" date="2024-06" db="EMBL/GenBank/DDBJ databases">
        <authorList>
            <person name="Petrova K.O."/>
            <person name="Toshchakov S.V."/>
            <person name="Boltjanskaja Y.V."/>
            <person name="Kevbrin V."/>
        </authorList>
    </citation>
    <scope>NUCLEOTIDE SEQUENCE</scope>
    <source>
        <strain evidence="12">Z-910T</strain>
    </source>
</reference>
<comment type="miscellaneous">
    <text evidence="9">This enzyme catalyzes only one turnover and therefore is not strictly catalytic. According to one definition, an enzyme is a biocatalyst that acts repeatedly and over many reaction cycles.</text>
</comment>
<name>A0AAU7VJL4_9FIRM</name>
<reference evidence="12" key="1">
    <citation type="journal article" date="2013" name="Extremophiles">
        <title>Proteinivorax tanatarense gen. nov., sp. nov., an anaerobic, haloalkaliphilic, proteolytic bacterium isolated from a decaying algal bloom, and proposal of Proteinivoraceae fam. nov.</title>
        <authorList>
            <person name="Kevbrin V."/>
            <person name="Boltyanskaya Y."/>
            <person name="Zhilina T."/>
            <person name="Kolganova T."/>
            <person name="Lavrentjeva E."/>
            <person name="Kuznetsov B."/>
        </authorList>
    </citation>
    <scope>NUCLEOTIDE SEQUENCE</scope>
    <source>
        <strain evidence="12">Z-910T</strain>
    </source>
</reference>
<dbReference type="InterPro" id="IPR014048">
    <property type="entry name" value="MethylDNA_cys_MeTrfase_DNA-bd"/>
</dbReference>
<organism evidence="12">
    <name type="scientific">Proteinivorax tanatarense</name>
    <dbReference type="NCBI Taxonomy" id="1260629"/>
    <lineage>
        <taxon>Bacteria</taxon>
        <taxon>Bacillati</taxon>
        <taxon>Bacillota</taxon>
        <taxon>Clostridia</taxon>
        <taxon>Eubacteriales</taxon>
        <taxon>Proteinivoracaceae</taxon>
        <taxon>Proteinivorax</taxon>
    </lineage>
</organism>
<dbReference type="GO" id="GO:0005737">
    <property type="term" value="C:cytoplasm"/>
    <property type="evidence" value="ECO:0007669"/>
    <property type="project" value="UniProtKB-SubCell"/>
</dbReference>
<evidence type="ECO:0000256" key="3">
    <source>
        <dbReference type="ARBA" id="ARBA00022490"/>
    </source>
</evidence>
<dbReference type="SUPFAM" id="SSF46767">
    <property type="entry name" value="Methylated DNA-protein cysteine methyltransferase, C-terminal domain"/>
    <property type="match status" value="1"/>
</dbReference>
<feature type="domain" description="Methylated-DNA-[protein]-cysteine S-methyltransferase DNA binding" evidence="10">
    <location>
        <begin position="71"/>
        <end position="151"/>
    </location>
</feature>
<evidence type="ECO:0000259" key="10">
    <source>
        <dbReference type="Pfam" id="PF01035"/>
    </source>
</evidence>
<evidence type="ECO:0000259" key="11">
    <source>
        <dbReference type="Pfam" id="PF02870"/>
    </source>
</evidence>
<feature type="domain" description="Methylguanine DNA methyltransferase ribonuclease-like" evidence="11">
    <location>
        <begin position="1"/>
        <end position="65"/>
    </location>
</feature>
<keyword evidence="4 9" id="KW-0489">Methyltransferase</keyword>
<dbReference type="InterPro" id="IPR001497">
    <property type="entry name" value="MethylDNA_cys_MeTrfase_AS"/>
</dbReference>
<dbReference type="InterPro" id="IPR008332">
    <property type="entry name" value="MethylG_MeTrfase_N"/>
</dbReference>
<evidence type="ECO:0000256" key="1">
    <source>
        <dbReference type="ARBA" id="ARBA00001286"/>
    </source>
</evidence>
<dbReference type="EC" id="2.1.1.63" evidence="9"/>
<comment type="catalytic activity">
    <reaction evidence="1 9">
        <text>a 4-O-methyl-thymidine in DNA + L-cysteinyl-[protein] = a thymidine in DNA + S-methyl-L-cysteinyl-[protein]</text>
        <dbReference type="Rhea" id="RHEA:53428"/>
        <dbReference type="Rhea" id="RHEA-COMP:10131"/>
        <dbReference type="Rhea" id="RHEA-COMP:10132"/>
        <dbReference type="Rhea" id="RHEA-COMP:13555"/>
        <dbReference type="Rhea" id="RHEA-COMP:13556"/>
        <dbReference type="ChEBI" id="CHEBI:29950"/>
        <dbReference type="ChEBI" id="CHEBI:82612"/>
        <dbReference type="ChEBI" id="CHEBI:137386"/>
        <dbReference type="ChEBI" id="CHEBI:137387"/>
        <dbReference type="EC" id="2.1.1.63"/>
    </reaction>
</comment>
<dbReference type="Pfam" id="PF01035">
    <property type="entry name" value="DNA_binding_1"/>
    <property type="match status" value="1"/>
</dbReference>
<dbReference type="InterPro" id="IPR036388">
    <property type="entry name" value="WH-like_DNA-bd_sf"/>
</dbReference>
<dbReference type="FunFam" id="1.10.10.10:FF:000214">
    <property type="entry name" value="Methylated-DNA--protein-cysteine methyltransferase"/>
    <property type="match status" value="1"/>
</dbReference>
<keyword evidence="3 9" id="KW-0963">Cytoplasm</keyword>
<accession>A0AAU7VJL4</accession>
<dbReference type="NCBIfam" id="TIGR00589">
    <property type="entry name" value="ogt"/>
    <property type="match status" value="1"/>
</dbReference>
<dbReference type="GO" id="GO:0003908">
    <property type="term" value="F:methylated-DNA-[protein]-cysteine S-methyltransferase activity"/>
    <property type="evidence" value="ECO:0007669"/>
    <property type="project" value="UniProtKB-UniRule"/>
</dbReference>
<dbReference type="RefSeq" id="WP_350342783.1">
    <property type="nucleotide sequence ID" value="NZ_CP158367.1"/>
</dbReference>
<dbReference type="CDD" id="cd06445">
    <property type="entry name" value="ATase"/>
    <property type="match status" value="1"/>
</dbReference>
<dbReference type="PANTHER" id="PTHR10815:SF13">
    <property type="entry name" value="METHYLATED-DNA--PROTEIN-CYSTEINE METHYLTRANSFERASE"/>
    <property type="match status" value="1"/>
</dbReference>
<keyword evidence="7 9" id="KW-0234">DNA repair</keyword>
<evidence type="ECO:0000313" key="12">
    <source>
        <dbReference type="EMBL" id="XBX74022.1"/>
    </source>
</evidence>
<dbReference type="HAMAP" id="MF_00772">
    <property type="entry name" value="OGT"/>
    <property type="match status" value="1"/>
</dbReference>
<comment type="function">
    <text evidence="9">Involved in the cellular defense against the biological effects of O6-methylguanine (O6-MeG) and O4-methylthymine (O4-MeT) in DNA. Repairs the methylated nucleobase in DNA by stoichiometrically transferring the methyl group to a cysteine residue in the enzyme. This is a suicide reaction: the enzyme is irreversibly inactivated.</text>
</comment>
<dbReference type="Gene3D" id="3.30.160.70">
    <property type="entry name" value="Methylated DNA-protein cysteine methyltransferase domain"/>
    <property type="match status" value="1"/>
</dbReference>
<protein>
    <recommendedName>
        <fullName evidence="9">Methylated-DNA--protein-cysteine methyltransferase</fullName>
        <ecNumber evidence="9">2.1.1.63</ecNumber>
    </recommendedName>
    <alternativeName>
        <fullName evidence="9">6-O-methylguanine-DNA methyltransferase</fullName>
        <shortName evidence="9">MGMT</shortName>
    </alternativeName>
    <alternativeName>
        <fullName evidence="9">O-6-methylguanine-DNA-alkyltransferase</fullName>
    </alternativeName>
</protein>
<comment type="similarity">
    <text evidence="2 9">Belongs to the MGMT family.</text>
</comment>
<sequence>MYYKIMDSPLGDLILIANKQALHRISFEKKTLPTLEKINTPILQLAEHELQKYFKGSLKVFSVPIFLHGSNFQVAVWNHLKLLPYGKTTSYGEVAKAIGNPKAVRAVGQANNKNPIPIIIPCHRVIGKNGSLTGYSGKMENKRTLLKFEGIKP</sequence>
<dbReference type="Gene3D" id="1.10.10.10">
    <property type="entry name" value="Winged helix-like DNA-binding domain superfamily/Winged helix DNA-binding domain"/>
    <property type="match status" value="1"/>
</dbReference>
<dbReference type="InterPro" id="IPR036631">
    <property type="entry name" value="MGMT_N_sf"/>
</dbReference>
<dbReference type="GO" id="GO:0006307">
    <property type="term" value="P:DNA alkylation repair"/>
    <property type="evidence" value="ECO:0007669"/>
    <property type="project" value="UniProtKB-UniRule"/>
</dbReference>
<keyword evidence="6 9" id="KW-0227">DNA damage</keyword>
<dbReference type="GO" id="GO:0032259">
    <property type="term" value="P:methylation"/>
    <property type="evidence" value="ECO:0007669"/>
    <property type="project" value="UniProtKB-KW"/>
</dbReference>
<evidence type="ECO:0000256" key="8">
    <source>
        <dbReference type="ARBA" id="ARBA00049348"/>
    </source>
</evidence>
<evidence type="ECO:0000256" key="6">
    <source>
        <dbReference type="ARBA" id="ARBA00022763"/>
    </source>
</evidence>
<evidence type="ECO:0000256" key="2">
    <source>
        <dbReference type="ARBA" id="ARBA00008711"/>
    </source>
</evidence>
<dbReference type="PROSITE" id="PS00374">
    <property type="entry name" value="MGMT"/>
    <property type="match status" value="1"/>
</dbReference>
<evidence type="ECO:0000256" key="9">
    <source>
        <dbReference type="HAMAP-Rule" id="MF_00772"/>
    </source>
</evidence>
<comment type="subcellular location">
    <subcellularLocation>
        <location evidence="9">Cytoplasm</location>
    </subcellularLocation>
</comment>
<dbReference type="SUPFAM" id="SSF53155">
    <property type="entry name" value="Methylated DNA-protein cysteine methyltransferase domain"/>
    <property type="match status" value="1"/>
</dbReference>
<dbReference type="InterPro" id="IPR023546">
    <property type="entry name" value="MGMT"/>
</dbReference>
<dbReference type="EMBL" id="CP158367">
    <property type="protein sequence ID" value="XBX74022.1"/>
    <property type="molecule type" value="Genomic_DNA"/>
</dbReference>
<proteinExistence type="inferred from homology"/>
<evidence type="ECO:0000256" key="5">
    <source>
        <dbReference type="ARBA" id="ARBA00022679"/>
    </source>
</evidence>
<evidence type="ECO:0000256" key="4">
    <source>
        <dbReference type="ARBA" id="ARBA00022603"/>
    </source>
</evidence>